<sequence length="330" mass="38190">MDTSMNIQVGQPLITIIVPVFNTAPFLEPCLKSIIEQTYTHWEALLIDDASTDGLSLSICNEWGRRDERFRVLSLPENKGISYVRNQGLSLAQGQFITFLDSDDFLSSNHLSSLLEGVEQSNCEVAVTGFLHCTVEGRVKKRLYAKVRKGYTWSKSEALKALLMDRKLTSHLCNKLFDKKLFEGITFPVGQVYEDFSIMLPLIERANGVVHTGGYTYYYRRHNASITKVTTPKHLMDFFIANEERYHYLLRENDAISSRERALLRLWYEKTLVRVHYEAQHLPASEERDVSLLHMSLSLKQIGIKEIKHCYRLCMLGYSLRKRYYESLLK</sequence>
<dbReference type="PANTHER" id="PTHR22916">
    <property type="entry name" value="GLYCOSYLTRANSFERASE"/>
    <property type="match status" value="1"/>
</dbReference>
<organism evidence="4 5">
    <name type="scientific">Porphyromonas gingivicanis</name>
    <dbReference type="NCBI Taxonomy" id="266762"/>
    <lineage>
        <taxon>Bacteria</taxon>
        <taxon>Pseudomonadati</taxon>
        <taxon>Bacteroidota</taxon>
        <taxon>Bacteroidia</taxon>
        <taxon>Bacteroidales</taxon>
        <taxon>Porphyromonadaceae</taxon>
        <taxon>Porphyromonas</taxon>
    </lineage>
</organism>
<reference evidence="4 5" key="1">
    <citation type="submission" date="2014-08" db="EMBL/GenBank/DDBJ databases">
        <title>Porphyromonas gingivicanis strain:COT-022_OH1391 Genome sequencing.</title>
        <authorList>
            <person name="Wallis C."/>
            <person name="Deusch O."/>
            <person name="O'Flynn C."/>
            <person name="Davis I."/>
            <person name="Jospin G."/>
            <person name="Darling A.E."/>
            <person name="Coil D.A."/>
            <person name="Alexiev A."/>
            <person name="Horsfall A."/>
            <person name="Kirkwood N."/>
            <person name="Harris S."/>
            <person name="Eisen J.A."/>
        </authorList>
    </citation>
    <scope>NUCLEOTIDE SEQUENCE [LARGE SCALE GENOMIC DNA]</scope>
    <source>
        <strain evidence="5">COT-022 OH1391</strain>
    </source>
</reference>
<evidence type="ECO:0000256" key="1">
    <source>
        <dbReference type="ARBA" id="ARBA00022676"/>
    </source>
</evidence>
<dbReference type="InterPro" id="IPR029044">
    <property type="entry name" value="Nucleotide-diphossugar_trans"/>
</dbReference>
<evidence type="ECO:0000256" key="2">
    <source>
        <dbReference type="ARBA" id="ARBA00022679"/>
    </source>
</evidence>
<feature type="domain" description="Glycosyltransferase 2-like" evidence="3">
    <location>
        <begin position="15"/>
        <end position="182"/>
    </location>
</feature>
<dbReference type="AlphaFoldDB" id="A0A0A2G2M8"/>
<keyword evidence="2" id="KW-0808">Transferase</keyword>
<protein>
    <recommendedName>
        <fullName evidence="3">Glycosyltransferase 2-like domain-containing protein</fullName>
    </recommendedName>
</protein>
<accession>A0A0A2G2M8</accession>
<keyword evidence="1" id="KW-0328">Glycosyltransferase</keyword>
<keyword evidence="5" id="KW-1185">Reference proteome</keyword>
<dbReference type="SUPFAM" id="SSF53448">
    <property type="entry name" value="Nucleotide-diphospho-sugar transferases"/>
    <property type="match status" value="1"/>
</dbReference>
<evidence type="ECO:0000313" key="4">
    <source>
        <dbReference type="EMBL" id="KGN97481.1"/>
    </source>
</evidence>
<dbReference type="InterPro" id="IPR001173">
    <property type="entry name" value="Glyco_trans_2-like"/>
</dbReference>
<comment type="caution">
    <text evidence="4">The sequence shown here is derived from an EMBL/GenBank/DDBJ whole genome shotgun (WGS) entry which is preliminary data.</text>
</comment>
<dbReference type="Proteomes" id="UP000030134">
    <property type="component" value="Unassembled WGS sequence"/>
</dbReference>
<dbReference type="GO" id="GO:0016758">
    <property type="term" value="F:hexosyltransferase activity"/>
    <property type="evidence" value="ECO:0007669"/>
    <property type="project" value="UniProtKB-ARBA"/>
</dbReference>
<dbReference type="EMBL" id="JQZW01000012">
    <property type="protein sequence ID" value="KGN97481.1"/>
    <property type="molecule type" value="Genomic_DNA"/>
</dbReference>
<dbReference type="Gene3D" id="3.90.550.10">
    <property type="entry name" value="Spore Coat Polysaccharide Biosynthesis Protein SpsA, Chain A"/>
    <property type="match status" value="1"/>
</dbReference>
<name>A0A0A2G2M8_9PORP</name>
<gene>
    <name evidence="4" type="ORF">HQ36_06170</name>
</gene>
<dbReference type="eggNOG" id="COG1216">
    <property type="taxonomic scope" value="Bacteria"/>
</dbReference>
<dbReference type="Pfam" id="PF00535">
    <property type="entry name" value="Glycos_transf_2"/>
    <property type="match status" value="1"/>
</dbReference>
<proteinExistence type="predicted"/>
<dbReference type="PANTHER" id="PTHR22916:SF51">
    <property type="entry name" value="GLYCOSYLTRANSFERASE EPSH-RELATED"/>
    <property type="match status" value="1"/>
</dbReference>
<evidence type="ECO:0000313" key="5">
    <source>
        <dbReference type="Proteomes" id="UP000030134"/>
    </source>
</evidence>
<evidence type="ECO:0000259" key="3">
    <source>
        <dbReference type="Pfam" id="PF00535"/>
    </source>
</evidence>
<dbReference type="STRING" id="266762.HQ36_06170"/>